<dbReference type="Proteomes" id="UP000325161">
    <property type="component" value="Chromosome"/>
</dbReference>
<dbReference type="SMART" id="SM00421">
    <property type="entry name" value="HTH_LUXR"/>
    <property type="match status" value="1"/>
</dbReference>
<dbReference type="InterPro" id="IPR000792">
    <property type="entry name" value="Tscrpt_reg_LuxR_C"/>
</dbReference>
<organism evidence="2 3">
    <name type="scientific">Pigmentiphaga aceris</name>
    <dbReference type="NCBI Taxonomy" id="1940612"/>
    <lineage>
        <taxon>Bacteria</taxon>
        <taxon>Pseudomonadati</taxon>
        <taxon>Pseudomonadota</taxon>
        <taxon>Betaproteobacteria</taxon>
        <taxon>Burkholderiales</taxon>
        <taxon>Alcaligenaceae</taxon>
        <taxon>Pigmentiphaga</taxon>
    </lineage>
</organism>
<name>A0A5C0B0W0_9BURK</name>
<gene>
    <name evidence="2" type="ORF">FXN63_17970</name>
</gene>
<protein>
    <submittedName>
        <fullName evidence="2">Helix-turn-helix transcriptional regulator</fullName>
    </submittedName>
</protein>
<dbReference type="AlphaFoldDB" id="A0A5C0B0W0"/>
<feature type="domain" description="HTH luxR-type" evidence="1">
    <location>
        <begin position="326"/>
        <end position="383"/>
    </location>
</feature>
<reference evidence="2 3" key="1">
    <citation type="submission" date="2019-08" db="EMBL/GenBank/DDBJ databases">
        <title>Amphibian skin-associated Pigmentiphaga: genome sequence and occurrence across geography and hosts.</title>
        <authorList>
            <person name="Bletz M.C."/>
            <person name="Bunk B."/>
            <person name="Sproeer C."/>
            <person name="Biwer P."/>
            <person name="Reiter S."/>
            <person name="Rabemananjara F.C.E."/>
            <person name="Schulz S."/>
            <person name="Overmann J."/>
            <person name="Vences M."/>
        </authorList>
    </citation>
    <scope>NUCLEOTIDE SEQUENCE [LARGE SCALE GENOMIC DNA]</scope>
    <source>
        <strain evidence="2 3">Mada1488</strain>
    </source>
</reference>
<dbReference type="InterPro" id="IPR036388">
    <property type="entry name" value="WH-like_DNA-bd_sf"/>
</dbReference>
<dbReference type="KEGG" id="pacr:FXN63_17970"/>
<dbReference type="SUPFAM" id="SSF46894">
    <property type="entry name" value="C-terminal effector domain of the bipartite response regulators"/>
    <property type="match status" value="1"/>
</dbReference>
<accession>A0A5C0B0W0</accession>
<evidence type="ECO:0000313" key="3">
    <source>
        <dbReference type="Proteomes" id="UP000325161"/>
    </source>
</evidence>
<keyword evidence="3" id="KW-1185">Reference proteome</keyword>
<dbReference type="OrthoDB" id="5497412at2"/>
<proteinExistence type="predicted"/>
<dbReference type="InterPro" id="IPR016032">
    <property type="entry name" value="Sig_transdc_resp-reg_C-effctor"/>
</dbReference>
<dbReference type="GO" id="GO:0006355">
    <property type="term" value="P:regulation of DNA-templated transcription"/>
    <property type="evidence" value="ECO:0007669"/>
    <property type="project" value="InterPro"/>
</dbReference>
<evidence type="ECO:0000313" key="2">
    <source>
        <dbReference type="EMBL" id="QEI07514.1"/>
    </source>
</evidence>
<dbReference type="Gene3D" id="1.10.10.10">
    <property type="entry name" value="Winged helix-like DNA-binding domain superfamily/Winged helix DNA-binding domain"/>
    <property type="match status" value="1"/>
</dbReference>
<evidence type="ECO:0000259" key="1">
    <source>
        <dbReference type="SMART" id="SM00421"/>
    </source>
</evidence>
<dbReference type="GO" id="GO:0003677">
    <property type="term" value="F:DNA binding"/>
    <property type="evidence" value="ECO:0007669"/>
    <property type="project" value="InterPro"/>
</dbReference>
<sequence>MHIRRHHRVLMTSNLDNAVELLFDSILDDALFEPAIAGLGQAMGNRRALLIWSTRVGKEAAEIVATHRADGADFDTFLSDYGAYYHQYDPTKFRWESMREHHWLVEDQTESRQVWASGHFYQDFALAQGIVGWAALKVGQSAPERGTHDWALTFPRDRGAKGFDAAALHAMQHVAPQLRRAFHLRRQHAELRRLANAGLEAFNLYRFPLMLTETDGRPRFCNTAAERYLAQATSCLQMKSTMMQARVAEEQPRWRSFVAAGAQALGNAAAGIRLRDGNGIPVLIQRLPLTPSLRSTSAWERPLQLMVVHEQSSLDAATSPEILRYVYGFTQAERRVARALAQDRSLLEIAEASGTKPSTVRSQIKSMLAKTGCRRQVELVRLLVMLTGFVGH</sequence>
<dbReference type="EMBL" id="CP043046">
    <property type="protein sequence ID" value="QEI07514.1"/>
    <property type="molecule type" value="Genomic_DNA"/>
</dbReference>